<comment type="caution">
    <text evidence="1">The sequence shown here is derived from an EMBL/GenBank/DDBJ whole genome shotgun (WGS) entry which is preliminary data.</text>
</comment>
<evidence type="ECO:0000313" key="2">
    <source>
        <dbReference type="Proteomes" id="UP000784294"/>
    </source>
</evidence>
<sequence length="120" mass="13671">MVKVEAYHHFLVDRSTVVPWTFDQSLVPLPFHTRRTKTSVALFISLFAFARLSLDHKSNVTGAAGKNEYAWDSLEKSALECQRKRVLAEGCCLLKTPSPLETNWEGIFSISVVFIPFRLR</sequence>
<organism evidence="1 2">
    <name type="scientific">Protopolystoma xenopodis</name>
    <dbReference type="NCBI Taxonomy" id="117903"/>
    <lineage>
        <taxon>Eukaryota</taxon>
        <taxon>Metazoa</taxon>
        <taxon>Spiralia</taxon>
        <taxon>Lophotrochozoa</taxon>
        <taxon>Platyhelminthes</taxon>
        <taxon>Monogenea</taxon>
        <taxon>Polyopisthocotylea</taxon>
        <taxon>Polystomatidea</taxon>
        <taxon>Polystomatidae</taxon>
        <taxon>Protopolystoma</taxon>
    </lineage>
</organism>
<dbReference type="AlphaFoldDB" id="A0A448WLJ6"/>
<name>A0A448WLJ6_9PLAT</name>
<protein>
    <submittedName>
        <fullName evidence="1">Uncharacterized protein</fullName>
    </submittedName>
</protein>
<accession>A0A448WLJ6</accession>
<gene>
    <name evidence="1" type="ORF">PXEA_LOCUS8284</name>
</gene>
<proteinExistence type="predicted"/>
<dbReference type="Proteomes" id="UP000784294">
    <property type="component" value="Unassembled WGS sequence"/>
</dbReference>
<reference evidence="1" key="1">
    <citation type="submission" date="2018-11" db="EMBL/GenBank/DDBJ databases">
        <authorList>
            <consortium name="Pathogen Informatics"/>
        </authorList>
    </citation>
    <scope>NUCLEOTIDE SEQUENCE</scope>
</reference>
<evidence type="ECO:0000313" key="1">
    <source>
        <dbReference type="EMBL" id="VEL14844.1"/>
    </source>
</evidence>
<dbReference type="EMBL" id="CAAALY010022534">
    <property type="protein sequence ID" value="VEL14844.1"/>
    <property type="molecule type" value="Genomic_DNA"/>
</dbReference>
<keyword evidence="2" id="KW-1185">Reference proteome</keyword>